<dbReference type="EMBL" id="LAYC01000002">
    <property type="protein sequence ID" value="KYK57252.1"/>
    <property type="molecule type" value="Genomic_DNA"/>
</dbReference>
<evidence type="ECO:0000313" key="2">
    <source>
        <dbReference type="Proteomes" id="UP000076580"/>
    </source>
</evidence>
<dbReference type="GeneID" id="63716902"/>
<name>A0A151GJR5_DRECN</name>
<dbReference type="GO" id="GO:0004497">
    <property type="term" value="F:monooxygenase activity"/>
    <property type="evidence" value="ECO:0007669"/>
    <property type="project" value="InterPro"/>
</dbReference>
<dbReference type="STRING" id="98403.A0A151GJR5"/>
<keyword evidence="2" id="KW-1185">Reference proteome</keyword>
<dbReference type="GO" id="GO:0005506">
    <property type="term" value="F:iron ion binding"/>
    <property type="evidence" value="ECO:0007669"/>
    <property type="project" value="InterPro"/>
</dbReference>
<sequence length="110" mass="12443">MSKAAQRTPEDEPVVFNAIREGINREEICEGIWMNLYTTTDAQEDSAVASETLDQVLAGLETSGIVLIYLCWHLSQPPEIQRHLREELLKLERPSQWDLMASGSLQMPDS</sequence>
<dbReference type="InterPro" id="IPR036396">
    <property type="entry name" value="Cyt_P450_sf"/>
</dbReference>
<comment type="caution">
    <text evidence="1">The sequence shown here is derived from an EMBL/GenBank/DDBJ whole genome shotgun (WGS) entry which is preliminary data.</text>
</comment>
<organism evidence="1 2">
    <name type="scientific">Drechmeria coniospora</name>
    <name type="common">Nematophagous fungus</name>
    <name type="synonym">Meria coniospora</name>
    <dbReference type="NCBI Taxonomy" id="98403"/>
    <lineage>
        <taxon>Eukaryota</taxon>
        <taxon>Fungi</taxon>
        <taxon>Dikarya</taxon>
        <taxon>Ascomycota</taxon>
        <taxon>Pezizomycotina</taxon>
        <taxon>Sordariomycetes</taxon>
        <taxon>Hypocreomycetidae</taxon>
        <taxon>Hypocreales</taxon>
        <taxon>Ophiocordycipitaceae</taxon>
        <taxon>Drechmeria</taxon>
    </lineage>
</organism>
<dbReference type="Proteomes" id="UP000076580">
    <property type="component" value="Chromosome 02"/>
</dbReference>
<dbReference type="Gene3D" id="1.10.630.10">
    <property type="entry name" value="Cytochrome P450"/>
    <property type="match status" value="1"/>
</dbReference>
<dbReference type="GO" id="GO:0016705">
    <property type="term" value="F:oxidoreductase activity, acting on paired donors, with incorporation or reduction of molecular oxygen"/>
    <property type="evidence" value="ECO:0007669"/>
    <property type="project" value="InterPro"/>
</dbReference>
<accession>A0A151GJR5</accession>
<dbReference type="AlphaFoldDB" id="A0A151GJR5"/>
<dbReference type="RefSeq" id="XP_040656604.1">
    <property type="nucleotide sequence ID" value="XM_040801571.1"/>
</dbReference>
<evidence type="ECO:0000313" key="1">
    <source>
        <dbReference type="EMBL" id="KYK57252.1"/>
    </source>
</evidence>
<gene>
    <name evidence="1" type="ORF">DCS_04259</name>
</gene>
<dbReference type="InParanoid" id="A0A151GJR5"/>
<reference evidence="1 2" key="1">
    <citation type="journal article" date="2016" name="Sci. Rep.">
        <title>Insights into Adaptations to a Near-Obligate Nematode Endoparasitic Lifestyle from the Finished Genome of Drechmeria coniospora.</title>
        <authorList>
            <person name="Zhang L."/>
            <person name="Zhou Z."/>
            <person name="Guo Q."/>
            <person name="Fokkens L."/>
            <person name="Miskei M."/>
            <person name="Pocsi I."/>
            <person name="Zhang W."/>
            <person name="Chen M."/>
            <person name="Wang L."/>
            <person name="Sun Y."/>
            <person name="Donzelli B.G."/>
            <person name="Gibson D.M."/>
            <person name="Nelson D.R."/>
            <person name="Luo J.G."/>
            <person name="Rep M."/>
            <person name="Liu H."/>
            <person name="Yang S."/>
            <person name="Wang J."/>
            <person name="Krasnoff S.B."/>
            <person name="Xu Y."/>
            <person name="Molnar I."/>
            <person name="Lin M."/>
        </authorList>
    </citation>
    <scope>NUCLEOTIDE SEQUENCE [LARGE SCALE GENOMIC DNA]</scope>
    <source>
        <strain evidence="1 2">ARSEF 6962</strain>
    </source>
</reference>
<dbReference type="SUPFAM" id="SSF48264">
    <property type="entry name" value="Cytochrome P450"/>
    <property type="match status" value="1"/>
</dbReference>
<proteinExistence type="predicted"/>
<dbReference type="GO" id="GO:0020037">
    <property type="term" value="F:heme binding"/>
    <property type="evidence" value="ECO:0007669"/>
    <property type="project" value="InterPro"/>
</dbReference>
<protein>
    <submittedName>
        <fullName evidence="1">Uncharacterized protein</fullName>
    </submittedName>
</protein>